<dbReference type="Proteomes" id="UP000198510">
    <property type="component" value="Unassembled WGS sequence"/>
</dbReference>
<dbReference type="RefSeq" id="WP_089688118.1">
    <property type="nucleotide sequence ID" value="NZ_FNFO01000015.1"/>
</dbReference>
<organism evidence="3 4">
    <name type="scientific">Catalinimonas alkaloidigena</name>
    <dbReference type="NCBI Taxonomy" id="1075417"/>
    <lineage>
        <taxon>Bacteria</taxon>
        <taxon>Pseudomonadati</taxon>
        <taxon>Bacteroidota</taxon>
        <taxon>Cytophagia</taxon>
        <taxon>Cytophagales</taxon>
        <taxon>Catalimonadaceae</taxon>
        <taxon>Catalinimonas</taxon>
    </lineage>
</organism>
<gene>
    <name evidence="3" type="ORF">SAMN05421823_11562</name>
</gene>
<dbReference type="Pfam" id="PF03432">
    <property type="entry name" value="Relaxase"/>
    <property type="match status" value="1"/>
</dbReference>
<dbReference type="EMBL" id="FNFO01000015">
    <property type="protein sequence ID" value="SDM53983.1"/>
    <property type="molecule type" value="Genomic_DNA"/>
</dbReference>
<protein>
    <submittedName>
        <fullName evidence="3">Relaxase/Mobilisation nuclease domain-containing protein</fullName>
    </submittedName>
</protein>
<dbReference type="OrthoDB" id="915634at2"/>
<evidence type="ECO:0000256" key="1">
    <source>
        <dbReference type="SAM" id="MobiDB-lite"/>
    </source>
</evidence>
<dbReference type="STRING" id="1075417.SAMN05421823_11562"/>
<evidence type="ECO:0000313" key="4">
    <source>
        <dbReference type="Proteomes" id="UP000198510"/>
    </source>
</evidence>
<evidence type="ECO:0000259" key="2">
    <source>
        <dbReference type="Pfam" id="PF03432"/>
    </source>
</evidence>
<evidence type="ECO:0000313" key="3">
    <source>
        <dbReference type="EMBL" id="SDM53983.1"/>
    </source>
</evidence>
<name>A0A1G9U2D3_9BACT</name>
<proteinExistence type="predicted"/>
<keyword evidence="4" id="KW-1185">Reference proteome</keyword>
<reference evidence="3 4" key="1">
    <citation type="submission" date="2016-10" db="EMBL/GenBank/DDBJ databases">
        <authorList>
            <person name="de Groot N.N."/>
        </authorList>
    </citation>
    <scope>NUCLEOTIDE SEQUENCE [LARGE SCALE GENOMIC DNA]</scope>
    <source>
        <strain evidence="3 4">DSM 25186</strain>
    </source>
</reference>
<dbReference type="InterPro" id="IPR005094">
    <property type="entry name" value="Endonuclease_MobA/VirD2"/>
</dbReference>
<accession>A0A1G9U2D3</accession>
<sequence length="522" mass="58104">MVVKILAAATTFQGVHYSERKNEQGQSALLLAENFPMQGFVTDFGRKDYIQYMESVCATNGRVKKRQFHAVLSAKAHDVNFAELTQLAKAFLDEMGYGRNPYLVYGHTDTANHHVHMVSTRVTPEGKKVDHAYERIRSQKVIASLLQTNPALAAAQAAEKALTYTVTQNGSIRQLLAQEGYQTRLTIAGEMEVIKYGLVQHVIGQEQLATCLTQADAPETQARLSGRLQQLRSLFARYRPLLNPDAFQRYLSAHHQLAILHHTSAYTVLDHAQRTVFAGSEVMQREELLAPLTTEAKRQAAHWHATRCQEAWVSEHRGRTLAETVSALGYRLDPQGALYLGEEAVGVQLTDEMHCVQQAVNVRISPTLDPQHSWPLLVVAYELKVQGGAPPQTGLPTATAADLRNTRFKLEEVAYAYDQGAALQELRLVVLQDPGGVHYVLDQEQGCLHAWQEVGNRFIAPEKHSMNPMRKAQAHAPGPPEGTPAVRSGFEGVTFRTLGSLYDVDDGEEQKRAGRLRKRRAH</sequence>
<dbReference type="AlphaFoldDB" id="A0A1G9U2D3"/>
<feature type="region of interest" description="Disordered" evidence="1">
    <location>
        <begin position="466"/>
        <end position="486"/>
    </location>
</feature>
<feature type="domain" description="MobA/VirD2-like nuclease" evidence="2">
    <location>
        <begin position="47"/>
        <end position="146"/>
    </location>
</feature>